<dbReference type="EMBL" id="JAOXLN010000014">
    <property type="protein sequence ID" value="MDZ5086640.1"/>
    <property type="molecule type" value="Genomic_DNA"/>
</dbReference>
<evidence type="ECO:0000313" key="2">
    <source>
        <dbReference type="Proteomes" id="UP001289645"/>
    </source>
</evidence>
<gene>
    <name evidence="1" type="ORF">OHX15_14725</name>
</gene>
<name>A0ACC6MI19_MYCPF</name>
<comment type="caution">
    <text evidence="1">The sequence shown here is derived from an EMBL/GenBank/DDBJ whole genome shotgun (WGS) entry which is preliminary data.</text>
</comment>
<protein>
    <submittedName>
        <fullName evidence="1">GGDEF domain-containing protein</fullName>
    </submittedName>
</protein>
<evidence type="ECO:0000313" key="1">
    <source>
        <dbReference type="EMBL" id="MDZ5086640.1"/>
    </source>
</evidence>
<proteinExistence type="predicted"/>
<reference evidence="1 2" key="1">
    <citation type="journal article" date="2021" name="Chemosphere">
        <title>Bioballs carrying a syntrophic Rhodococcus and Mycolicibacterium consortium for simultaneous sorption and biodegradation of fuel oil in contaminated freshwater.</title>
        <authorList>
            <person name="Naloka K."/>
            <person name="Polrit D."/>
            <person name="Muangchinda C."/>
            <person name="Thoetkiattikul H."/>
            <person name="Pinyakong O."/>
        </authorList>
    </citation>
    <scope>NUCLEOTIDE SEQUENCE [LARGE SCALE GENOMIC DNA]</scope>
    <source>
        <strain evidence="1 2">J101</strain>
    </source>
</reference>
<keyword evidence="2" id="KW-1185">Reference proteome</keyword>
<accession>A0ACC6MI19</accession>
<dbReference type="Proteomes" id="UP001289645">
    <property type="component" value="Unassembled WGS sequence"/>
</dbReference>
<organism evidence="1 2">
    <name type="scientific">Mycolicibacterium parafortuitum</name>
    <name type="common">Mycobacterium parafortuitum</name>
    <dbReference type="NCBI Taxonomy" id="39692"/>
    <lineage>
        <taxon>Bacteria</taxon>
        <taxon>Bacillati</taxon>
        <taxon>Actinomycetota</taxon>
        <taxon>Actinomycetes</taxon>
        <taxon>Mycobacteriales</taxon>
        <taxon>Mycobacteriaceae</taxon>
        <taxon>Mycolicibacterium</taxon>
    </lineage>
</organism>
<sequence length="351" mass="36921">MIHIRRWWRQPDRYDWLSEYLASRRLLGFSRALMAVVVAVLAVAATLMPVSPAGGQAVALAAAAYFAGLAVFYAVRWPSRGQSAVFSLVGSVAIAVVALTPADPHAGLLTCWGFVGLAAYVASFHSSRLLVLTVGVALGTMVACAVRTWLTGDPALGVATLLLSSGALMTVPFGGQILVRLLWNDAVSTDPMTNLANRRGFRRSSRALISQAARRGAVSFSVVLIDLDAFKRLNDTRGHAVGDQVIVEVAARIREVSGPGVIAARIGGEEFLVAQATQPREVELLARRLCSAIAATRWGVTASLGIAGVTVTDAAGDIGALVERVVANADMAMYEAKRAGGNQIRQSTAAA</sequence>